<sequence>MSSDLQDIVRRVVENLSNIQPANSAATSSSEGCQNFTNETEVQELNRCFQVPRLPAPNSSVLQQSSGRDLAAGFSSRQNYSSARQPRMRRQVPRSSSGRFQPYARNCSRGGNRDVVEPPSYFKDVCVLPNPSWERVPRGKMKVFCINKNMYVDAWEVKKDWDESEFDCEEEPGAQTTQHGTDIRQFSSTTSTTAGAIDGTTGGAGGGAAGAIDGLTSASTQARLEFLTAQLQSMFPQTSTSAITQAISNAQNLQGAIDCLLAANRRDIRAFSKNTLLSLIIAGTQVSETSICPLTVAESYPLNMCHLDPYDAIKLHKSRVLSLGTQEILINRQCGIMLRDLFKKFKRGDLDIKKVPDVTFIGEEGIDAEGLTKEFFTLVMNALTSGTGGYIMFEGGSDHLVPVISEEYYQSGYFRFVGQLIAMSVLHSGIGIVGLSRALTTYMVTEDVELASCNLSIDDVPDYCVQQALREVHETNDAEKLQELMVRDDIAMLLYQSGFGNECLTADTKCKAVQCILFNQVFKTRRDQITALMDGLNSLGVLELLRANEACLALVFPLHSEVQISEHDVISLLEYEEHLSFQEEQGKMWLEEYVKLLGRGDEKDKSDSEITVNPQLKELVQFICGHPHLPKCGVIKVRFTRSSLPDAESCFNTLKLPLAHHNYTSFKRAMNIAINCQNQGYGRG</sequence>
<dbReference type="SUPFAM" id="SSF56204">
    <property type="entry name" value="Hect, E3 ligase catalytic domain"/>
    <property type="match status" value="1"/>
</dbReference>
<evidence type="ECO:0000256" key="13">
    <source>
        <dbReference type="SAM" id="MobiDB-lite"/>
    </source>
</evidence>
<evidence type="ECO:0000256" key="5">
    <source>
        <dbReference type="ARBA" id="ARBA00012485"/>
    </source>
</evidence>
<comment type="caution">
    <text evidence="16">The sequence shown here is derived from an EMBL/GenBank/DDBJ whole genome shotgun (WGS) entry which is preliminary data.</text>
</comment>
<keyword evidence="17" id="KW-1185">Reference proteome</keyword>
<dbReference type="Gene3D" id="3.30.2410.10">
    <property type="entry name" value="Hect, E3 ligase catalytic domain"/>
    <property type="match status" value="1"/>
</dbReference>
<proteinExistence type="predicted"/>
<feature type="active site" description="Glycyl thioester intermediate" evidence="12">
    <location>
        <position position="650"/>
    </location>
</feature>
<dbReference type="CDD" id="cd14279">
    <property type="entry name" value="CUE"/>
    <property type="match status" value="1"/>
</dbReference>
<evidence type="ECO:0000256" key="10">
    <source>
        <dbReference type="ARBA" id="ARBA00023043"/>
    </source>
</evidence>
<feature type="domain" description="HECT" evidence="14">
    <location>
        <begin position="348"/>
        <end position="684"/>
    </location>
</feature>
<dbReference type="SMART" id="SM00119">
    <property type="entry name" value="HECTc"/>
    <property type="match status" value="1"/>
</dbReference>
<feature type="compositionally biased region" description="Polar residues" evidence="13">
    <location>
        <begin position="75"/>
        <end position="84"/>
    </location>
</feature>
<dbReference type="InterPro" id="IPR003892">
    <property type="entry name" value="CUE"/>
</dbReference>
<feature type="domain" description="CUE" evidence="15">
    <location>
        <begin position="223"/>
        <end position="267"/>
    </location>
</feature>
<protein>
    <recommendedName>
        <fullName evidence="5">HECT-type E3 ubiquitin transferase</fullName>
        <ecNumber evidence="5">2.3.2.26</ecNumber>
    </recommendedName>
</protein>
<keyword evidence="8" id="KW-0677">Repeat</keyword>
<evidence type="ECO:0000256" key="7">
    <source>
        <dbReference type="ARBA" id="ARBA00022679"/>
    </source>
</evidence>
<evidence type="ECO:0000256" key="6">
    <source>
        <dbReference type="ARBA" id="ARBA00022490"/>
    </source>
</evidence>
<feature type="region of interest" description="Disordered" evidence="13">
    <location>
        <begin position="73"/>
        <end position="111"/>
    </location>
</feature>
<evidence type="ECO:0000259" key="14">
    <source>
        <dbReference type="PROSITE" id="PS50237"/>
    </source>
</evidence>
<dbReference type="InterPro" id="IPR000569">
    <property type="entry name" value="HECT_dom"/>
</dbReference>
<evidence type="ECO:0000256" key="8">
    <source>
        <dbReference type="ARBA" id="ARBA00022737"/>
    </source>
</evidence>
<dbReference type="EC" id="2.3.2.26" evidence="5"/>
<dbReference type="PANTHER" id="PTHR11254:SF363">
    <property type="entry name" value="E3 UBIQUITIN-PROTEIN LIGASE HACE1"/>
    <property type="match status" value="1"/>
</dbReference>
<evidence type="ECO:0000256" key="1">
    <source>
        <dbReference type="ARBA" id="ARBA00000885"/>
    </source>
</evidence>
<keyword evidence="6" id="KW-0963">Cytoplasm</keyword>
<keyword evidence="10" id="KW-0040">ANK repeat</keyword>
<comment type="subcellular location">
    <subcellularLocation>
        <location evidence="3">Cytoplasm</location>
    </subcellularLocation>
    <subcellularLocation>
        <location evidence="2">Endomembrane system</location>
    </subcellularLocation>
</comment>
<dbReference type="Proteomes" id="UP001159405">
    <property type="component" value="Unassembled WGS sequence"/>
</dbReference>
<evidence type="ECO:0000313" key="16">
    <source>
        <dbReference type="EMBL" id="CAH3177598.1"/>
    </source>
</evidence>
<comment type="pathway">
    <text evidence="4">Protein modification; protein ubiquitination.</text>
</comment>
<evidence type="ECO:0000256" key="2">
    <source>
        <dbReference type="ARBA" id="ARBA00004308"/>
    </source>
</evidence>
<organism evidence="16 17">
    <name type="scientific">Porites lobata</name>
    <dbReference type="NCBI Taxonomy" id="104759"/>
    <lineage>
        <taxon>Eukaryota</taxon>
        <taxon>Metazoa</taxon>
        <taxon>Cnidaria</taxon>
        <taxon>Anthozoa</taxon>
        <taxon>Hexacorallia</taxon>
        <taxon>Scleractinia</taxon>
        <taxon>Fungiina</taxon>
        <taxon>Poritidae</taxon>
        <taxon>Porites</taxon>
    </lineage>
</organism>
<keyword evidence="11" id="KW-0472">Membrane</keyword>
<gene>
    <name evidence="16" type="ORF">PLOB_00019415</name>
</gene>
<keyword evidence="9 12" id="KW-0833">Ubl conjugation pathway</keyword>
<dbReference type="InterPro" id="IPR050409">
    <property type="entry name" value="E3_ubiq-protein_ligase"/>
</dbReference>
<dbReference type="Gene3D" id="3.90.1750.10">
    <property type="entry name" value="Hect, E3 ligase catalytic domains"/>
    <property type="match status" value="1"/>
</dbReference>
<evidence type="ECO:0000313" key="17">
    <source>
        <dbReference type="Proteomes" id="UP001159405"/>
    </source>
</evidence>
<reference evidence="16 17" key="1">
    <citation type="submission" date="2022-05" db="EMBL/GenBank/DDBJ databases">
        <authorList>
            <consortium name="Genoscope - CEA"/>
            <person name="William W."/>
        </authorList>
    </citation>
    <scope>NUCLEOTIDE SEQUENCE [LARGE SCALE GENOMIC DNA]</scope>
</reference>
<keyword evidence="7" id="KW-0808">Transferase</keyword>
<dbReference type="PROSITE" id="PS51140">
    <property type="entry name" value="CUE"/>
    <property type="match status" value="1"/>
</dbReference>
<name>A0ABN8RFM9_9CNID</name>
<dbReference type="Pfam" id="PF00632">
    <property type="entry name" value="HECT"/>
    <property type="match status" value="1"/>
</dbReference>
<dbReference type="PANTHER" id="PTHR11254">
    <property type="entry name" value="HECT DOMAIN UBIQUITIN-PROTEIN LIGASE"/>
    <property type="match status" value="1"/>
</dbReference>
<accession>A0ABN8RFM9</accession>
<dbReference type="PROSITE" id="PS50237">
    <property type="entry name" value="HECT"/>
    <property type="match status" value="1"/>
</dbReference>
<evidence type="ECO:0000256" key="4">
    <source>
        <dbReference type="ARBA" id="ARBA00004906"/>
    </source>
</evidence>
<evidence type="ECO:0000256" key="3">
    <source>
        <dbReference type="ARBA" id="ARBA00004496"/>
    </source>
</evidence>
<comment type="catalytic activity">
    <reaction evidence="1">
        <text>S-ubiquitinyl-[E2 ubiquitin-conjugating enzyme]-L-cysteine + [acceptor protein]-L-lysine = [E2 ubiquitin-conjugating enzyme]-L-cysteine + N(6)-ubiquitinyl-[acceptor protein]-L-lysine.</text>
        <dbReference type="EC" id="2.3.2.26"/>
    </reaction>
</comment>
<dbReference type="InterPro" id="IPR035983">
    <property type="entry name" value="Hect_E3_ubiquitin_ligase"/>
</dbReference>
<evidence type="ECO:0000256" key="9">
    <source>
        <dbReference type="ARBA" id="ARBA00022786"/>
    </source>
</evidence>
<evidence type="ECO:0000259" key="15">
    <source>
        <dbReference type="PROSITE" id="PS51140"/>
    </source>
</evidence>
<evidence type="ECO:0000256" key="11">
    <source>
        <dbReference type="ARBA" id="ARBA00023136"/>
    </source>
</evidence>
<evidence type="ECO:0000256" key="12">
    <source>
        <dbReference type="PROSITE-ProRule" id="PRU00104"/>
    </source>
</evidence>
<dbReference type="EMBL" id="CALNXK010000227">
    <property type="protein sequence ID" value="CAH3177598.1"/>
    <property type="molecule type" value="Genomic_DNA"/>
</dbReference>